<evidence type="ECO:0000256" key="1">
    <source>
        <dbReference type="SAM" id="Phobius"/>
    </source>
</evidence>
<feature type="transmembrane region" description="Helical" evidence="1">
    <location>
        <begin position="70"/>
        <end position="91"/>
    </location>
</feature>
<dbReference type="Pfam" id="PF14154">
    <property type="entry name" value="DUF4306"/>
    <property type="match status" value="1"/>
</dbReference>
<keyword evidence="1" id="KW-1133">Transmembrane helix</keyword>
<gene>
    <name evidence="2" type="ORF">N782_21640</name>
</gene>
<feature type="transmembrane region" description="Helical" evidence="1">
    <location>
        <begin position="126"/>
        <end position="145"/>
    </location>
</feature>
<keyword evidence="1" id="KW-0812">Transmembrane</keyword>
<dbReference type="InterPro" id="IPR025440">
    <property type="entry name" value="DUF4306"/>
</dbReference>
<name>A0A0A2T6K5_9BACI</name>
<dbReference type="Proteomes" id="UP000030147">
    <property type="component" value="Unassembled WGS sequence"/>
</dbReference>
<evidence type="ECO:0008006" key="4">
    <source>
        <dbReference type="Google" id="ProtNLM"/>
    </source>
</evidence>
<dbReference type="eggNOG" id="ENOG5032WKK">
    <property type="taxonomic scope" value="Bacteria"/>
</dbReference>
<comment type="caution">
    <text evidence="2">The sequence shown here is derived from an EMBL/GenBank/DDBJ whole genome shotgun (WGS) entry which is preliminary data.</text>
</comment>
<evidence type="ECO:0000313" key="3">
    <source>
        <dbReference type="Proteomes" id="UP000030147"/>
    </source>
</evidence>
<keyword evidence="3" id="KW-1185">Reference proteome</keyword>
<protein>
    <recommendedName>
        <fullName evidence="4">DUF4306 domain-containing protein</fullName>
    </recommendedName>
</protein>
<reference evidence="2 3" key="1">
    <citation type="journal article" date="2015" name="Stand. Genomic Sci.">
        <title>High quality draft genome sequence of the moderately halophilic bacterium Pontibacillus yanchengensis Y32(T) and comparison among Pontibacillus genomes.</title>
        <authorList>
            <person name="Huang J."/>
            <person name="Qiao Z.X."/>
            <person name="Tang J.W."/>
            <person name="Wang G."/>
        </authorList>
    </citation>
    <scope>NUCLEOTIDE SEQUENCE [LARGE SCALE GENOMIC DNA]</scope>
    <source>
        <strain evidence="2 3">Y32</strain>
    </source>
</reference>
<feature type="transmembrane region" description="Helical" evidence="1">
    <location>
        <begin position="103"/>
        <end position="120"/>
    </location>
</feature>
<proteinExistence type="predicted"/>
<dbReference type="EMBL" id="AVBF01000081">
    <property type="protein sequence ID" value="KGP71139.1"/>
    <property type="molecule type" value="Genomic_DNA"/>
</dbReference>
<keyword evidence="1" id="KW-0472">Membrane</keyword>
<dbReference type="RefSeq" id="WP_052111430.1">
    <property type="nucleotide sequence ID" value="NZ_AVBF01000081.1"/>
</dbReference>
<dbReference type="AlphaFoldDB" id="A0A0A2T6K5"/>
<organism evidence="2 3">
    <name type="scientific">Pontibacillus yanchengensis Y32</name>
    <dbReference type="NCBI Taxonomy" id="1385514"/>
    <lineage>
        <taxon>Bacteria</taxon>
        <taxon>Bacillati</taxon>
        <taxon>Bacillota</taxon>
        <taxon>Bacilli</taxon>
        <taxon>Bacillales</taxon>
        <taxon>Bacillaceae</taxon>
        <taxon>Pontibacillus</taxon>
    </lineage>
</organism>
<evidence type="ECO:0000313" key="2">
    <source>
        <dbReference type="EMBL" id="KGP71139.1"/>
    </source>
</evidence>
<sequence length="153" mass="17392">MKYGVQYMCVCLFLVFTVMASWYEGSALRGNPWEWEYSAVLSKLVNGEISTKSDIVQLDHFVYAAKFKPLFPLLMTSCLIYLVTLLMYTFARGEIQILRSFHIVMASFCLVLSMVMFQSVTIGGTLFAGLFLFISFVQIVVLTSLQMKKNVTT</sequence>
<dbReference type="OrthoDB" id="2721142at2"/>
<accession>A0A0A2T6K5</accession>